<sequence>MKDGKGKILTFLSKNYGFFILAVVLFWLKSVIAYETQFKLGIENTMQQFLINY</sequence>
<comment type="caution">
    <text evidence="1">The sequence shown here is derived from an EMBL/GenBank/DDBJ whole genome shotgun (WGS) entry which is preliminary data.</text>
</comment>
<reference evidence="1 2" key="1">
    <citation type="submission" date="2012-12" db="EMBL/GenBank/DDBJ databases">
        <title>Novel taxa of Listeriaceae from agricultural environments in the United States.</title>
        <authorList>
            <person name="den Bakker H.C."/>
            <person name="Allred A."/>
            <person name="Warchocki S."/>
            <person name="Wright E.M."/>
            <person name="Burrell A."/>
            <person name="Nightingale K.K."/>
            <person name="Kephart D."/>
            <person name="Wiedmann M."/>
        </authorList>
    </citation>
    <scope>NUCLEOTIDE SEQUENCE [LARGE SCALE GENOMIC DNA]</scope>
    <source>
        <strain evidence="1 2">FSL S10-1203</strain>
    </source>
</reference>
<dbReference type="Proteomes" id="UP000019241">
    <property type="component" value="Unassembled WGS sequence"/>
</dbReference>
<organism evidence="1 2">
    <name type="scientific">Listeria fleischmannii FSL S10-1203</name>
    <dbReference type="NCBI Taxonomy" id="1265822"/>
    <lineage>
        <taxon>Bacteria</taxon>
        <taxon>Bacillati</taxon>
        <taxon>Bacillota</taxon>
        <taxon>Bacilli</taxon>
        <taxon>Bacillales</taxon>
        <taxon>Listeriaceae</taxon>
        <taxon>Listeria</taxon>
    </lineage>
</organism>
<evidence type="ECO:0000313" key="2">
    <source>
        <dbReference type="Proteomes" id="UP000019241"/>
    </source>
</evidence>
<keyword evidence="1" id="KW-0812">Transmembrane</keyword>
<evidence type="ECO:0000313" key="1">
    <source>
        <dbReference type="EMBL" id="EUJ58967.1"/>
    </source>
</evidence>
<dbReference type="AlphaFoldDB" id="W7DPS2"/>
<accession>W7DPS2</accession>
<protein>
    <submittedName>
        <fullName evidence="1">Putative transmembrane protein</fullName>
    </submittedName>
</protein>
<gene>
    <name evidence="1" type="ORF">MCOL2_06927</name>
</gene>
<name>W7DPS2_9LIST</name>
<dbReference type="EMBL" id="AODM01000021">
    <property type="protein sequence ID" value="EUJ58967.1"/>
    <property type="molecule type" value="Genomic_DNA"/>
</dbReference>
<proteinExistence type="predicted"/>
<dbReference type="PATRIC" id="fig|1265822.4.peg.1415"/>
<keyword evidence="1" id="KW-0472">Membrane</keyword>